<feature type="compositionally biased region" description="Low complexity" evidence="1">
    <location>
        <begin position="52"/>
        <end position="64"/>
    </location>
</feature>
<proteinExistence type="predicted"/>
<sequence>MPSSEPSHSYPPVEVEEEEPATKAMPGYLGGAYNGVCNVVNGALDRYLGTGEPTSSSSTSVVEPSIKEGEVQKNETVEQDSVTKDDSKNGKDAEPETIVKEEESAKVEEAKVQSTAEKAVDDVKQMAHQSYQSAGKTFDGVKQRAFEAYEKLTSSSKKQVNDGVQKIKDAAGASQKAIKRASLRPEKKKSDA</sequence>
<organism evidence="2 3">
    <name type="scientific">Meira miltonrushii</name>
    <dbReference type="NCBI Taxonomy" id="1280837"/>
    <lineage>
        <taxon>Eukaryota</taxon>
        <taxon>Fungi</taxon>
        <taxon>Dikarya</taxon>
        <taxon>Basidiomycota</taxon>
        <taxon>Ustilaginomycotina</taxon>
        <taxon>Exobasidiomycetes</taxon>
        <taxon>Exobasidiales</taxon>
        <taxon>Brachybasidiaceae</taxon>
        <taxon>Meira</taxon>
    </lineage>
</organism>
<feature type="compositionally biased region" description="Low complexity" evidence="1">
    <location>
        <begin position="1"/>
        <end position="13"/>
    </location>
</feature>
<accession>A0A316V127</accession>
<evidence type="ECO:0000313" key="2">
    <source>
        <dbReference type="EMBL" id="PWN31257.1"/>
    </source>
</evidence>
<dbReference type="EMBL" id="KZ819614">
    <property type="protein sequence ID" value="PWN31257.1"/>
    <property type="molecule type" value="Genomic_DNA"/>
</dbReference>
<gene>
    <name evidence="2" type="ORF">FA14DRAFT_29455</name>
</gene>
<reference evidence="2 3" key="1">
    <citation type="journal article" date="2018" name="Mol. Biol. Evol.">
        <title>Broad Genomic Sampling Reveals a Smut Pathogenic Ancestry of the Fungal Clade Ustilaginomycotina.</title>
        <authorList>
            <person name="Kijpornyongpan T."/>
            <person name="Mondo S.J."/>
            <person name="Barry K."/>
            <person name="Sandor L."/>
            <person name="Lee J."/>
            <person name="Lipzen A."/>
            <person name="Pangilinan J."/>
            <person name="LaButti K."/>
            <person name="Hainaut M."/>
            <person name="Henrissat B."/>
            <person name="Grigoriev I.V."/>
            <person name="Spatafora J.W."/>
            <person name="Aime M.C."/>
        </authorList>
    </citation>
    <scope>NUCLEOTIDE SEQUENCE [LARGE SCALE GENOMIC DNA]</scope>
    <source>
        <strain evidence="2 3">MCA 3882</strain>
    </source>
</reference>
<evidence type="ECO:0000313" key="3">
    <source>
        <dbReference type="Proteomes" id="UP000245771"/>
    </source>
</evidence>
<feature type="region of interest" description="Disordered" evidence="1">
    <location>
        <begin position="1"/>
        <end position="30"/>
    </location>
</feature>
<feature type="region of interest" description="Disordered" evidence="1">
    <location>
        <begin position="46"/>
        <end position="119"/>
    </location>
</feature>
<dbReference type="GeneID" id="37023927"/>
<evidence type="ECO:0000256" key="1">
    <source>
        <dbReference type="SAM" id="MobiDB-lite"/>
    </source>
</evidence>
<dbReference type="RefSeq" id="XP_025351559.1">
    <property type="nucleotide sequence ID" value="XM_025502146.1"/>
</dbReference>
<feature type="compositionally biased region" description="Basic and acidic residues" evidence="1">
    <location>
        <begin position="65"/>
        <end position="111"/>
    </location>
</feature>
<feature type="compositionally biased region" description="Basic and acidic residues" evidence="1">
    <location>
        <begin position="183"/>
        <end position="192"/>
    </location>
</feature>
<dbReference type="InParanoid" id="A0A316V127"/>
<dbReference type="Proteomes" id="UP000245771">
    <property type="component" value="Unassembled WGS sequence"/>
</dbReference>
<keyword evidence="3" id="KW-1185">Reference proteome</keyword>
<dbReference type="AlphaFoldDB" id="A0A316V127"/>
<feature type="region of interest" description="Disordered" evidence="1">
    <location>
        <begin position="151"/>
        <end position="192"/>
    </location>
</feature>
<name>A0A316V127_9BASI</name>
<protein>
    <submittedName>
        <fullName evidence="2">Uncharacterized protein</fullName>
    </submittedName>
</protein>